<keyword evidence="1" id="KW-0812">Transmembrane</keyword>
<dbReference type="EMBL" id="SOAZ01000041">
    <property type="protein sequence ID" value="TDT46011.1"/>
    <property type="molecule type" value="Genomic_DNA"/>
</dbReference>
<organism evidence="2 3">
    <name type="scientific">Fonticella tunisiensis</name>
    <dbReference type="NCBI Taxonomy" id="1096341"/>
    <lineage>
        <taxon>Bacteria</taxon>
        <taxon>Bacillati</taxon>
        <taxon>Bacillota</taxon>
        <taxon>Clostridia</taxon>
        <taxon>Eubacteriales</taxon>
        <taxon>Clostridiaceae</taxon>
        <taxon>Fonticella</taxon>
    </lineage>
</organism>
<dbReference type="OrthoDB" id="2970056at2"/>
<dbReference type="RefSeq" id="WP_133629431.1">
    <property type="nucleotide sequence ID" value="NZ_SOAZ01000041.1"/>
</dbReference>
<protein>
    <submittedName>
        <fullName evidence="2">Uncharacterized protein DUF1189</fullName>
    </submittedName>
</protein>
<gene>
    <name evidence="2" type="ORF">EDD71_14114</name>
</gene>
<feature type="transmembrane region" description="Helical" evidence="1">
    <location>
        <begin position="157"/>
        <end position="175"/>
    </location>
</feature>
<evidence type="ECO:0000313" key="2">
    <source>
        <dbReference type="EMBL" id="TDT46011.1"/>
    </source>
</evidence>
<dbReference type="InterPro" id="IPR009574">
    <property type="entry name" value="DUF1189"/>
</dbReference>
<evidence type="ECO:0000256" key="1">
    <source>
        <dbReference type="SAM" id="Phobius"/>
    </source>
</evidence>
<keyword evidence="3" id="KW-1185">Reference proteome</keyword>
<dbReference type="Pfam" id="PF06691">
    <property type="entry name" value="DUF1189"/>
    <property type="match status" value="1"/>
</dbReference>
<proteinExistence type="predicted"/>
<keyword evidence="1" id="KW-0472">Membrane</keyword>
<evidence type="ECO:0000313" key="3">
    <source>
        <dbReference type="Proteomes" id="UP000295325"/>
    </source>
</evidence>
<feature type="transmembrane region" description="Helical" evidence="1">
    <location>
        <begin position="34"/>
        <end position="54"/>
    </location>
</feature>
<comment type="caution">
    <text evidence="2">The sequence shown here is derived from an EMBL/GenBank/DDBJ whole genome shotgun (WGS) entry which is preliminary data.</text>
</comment>
<feature type="transmembrane region" description="Helical" evidence="1">
    <location>
        <begin position="181"/>
        <end position="199"/>
    </location>
</feature>
<reference evidence="2 3" key="1">
    <citation type="submission" date="2019-03" db="EMBL/GenBank/DDBJ databases">
        <title>Genomic Encyclopedia of Type Strains, Phase IV (KMG-IV): sequencing the most valuable type-strain genomes for metagenomic binning, comparative biology and taxonomic classification.</title>
        <authorList>
            <person name="Goeker M."/>
        </authorList>
    </citation>
    <scope>NUCLEOTIDE SEQUENCE [LARGE SCALE GENOMIC DNA]</scope>
    <source>
        <strain evidence="2 3">DSM 24455</strain>
    </source>
</reference>
<dbReference type="AlphaFoldDB" id="A0A4R7K581"/>
<keyword evidence="1" id="KW-1133">Transmembrane helix</keyword>
<dbReference type="Proteomes" id="UP000295325">
    <property type="component" value="Unassembled WGS sequence"/>
</dbReference>
<sequence>MIYEKVGFFTQMIKSMTDIKFYKYFHKQKIEKGFKYLLLLTLLLGSISLIRPLYDYNTEVIKIINSYKKSVPEFELKNGELNVESPNPIIINDDGSPLIIDTSGQIDEKELDKYDSGIFISRYKMVQKQMGNYNTIDFKDIRGFTLSKASVEKWLPFLKWINLFIVVLGFLWFYVSKLFSTLVLSTAALIICGISRLDIKYSSLFKMSFYALTLPSVIKVIVKLSGLYIPFFTLIYYGIGVSYLWMAARAQVTGS</sequence>
<name>A0A4R7K581_9CLOT</name>
<feature type="transmembrane region" description="Helical" evidence="1">
    <location>
        <begin position="220"/>
        <end position="239"/>
    </location>
</feature>
<accession>A0A4R7K581</accession>